<evidence type="ECO:0000256" key="6">
    <source>
        <dbReference type="ARBA" id="ARBA00022989"/>
    </source>
</evidence>
<evidence type="ECO:0000256" key="8">
    <source>
        <dbReference type="ARBA" id="ARBA00023136"/>
    </source>
</evidence>
<feature type="transmembrane region" description="Helical" evidence="9">
    <location>
        <begin position="73"/>
        <end position="100"/>
    </location>
</feature>
<evidence type="ECO:0000256" key="2">
    <source>
        <dbReference type="ARBA" id="ARBA00007783"/>
    </source>
</evidence>
<feature type="transmembrane region" description="Helical" evidence="9">
    <location>
        <begin position="147"/>
        <end position="166"/>
    </location>
</feature>
<evidence type="ECO:0000256" key="9">
    <source>
        <dbReference type="RuleBase" id="RU361157"/>
    </source>
</evidence>
<evidence type="ECO:0000256" key="3">
    <source>
        <dbReference type="ARBA" id="ARBA00022448"/>
    </source>
</evidence>
<dbReference type="RefSeq" id="WP_080050141.1">
    <property type="nucleotide sequence ID" value="NZ_CP020100.1"/>
</dbReference>
<keyword evidence="12" id="KW-1185">Reference proteome</keyword>
<keyword evidence="5 9" id="KW-0812">Transmembrane</keyword>
<feature type="transmembrane region" description="Helical" evidence="9">
    <location>
        <begin position="237"/>
        <end position="254"/>
    </location>
</feature>
<dbReference type="AlphaFoldDB" id="A0A1V0B5Q5"/>
<dbReference type="PANTHER" id="PTHR30413:SF10">
    <property type="entry name" value="CAPSULE POLYSACCHARIDE EXPORT INNER-MEMBRANE PROTEIN CTRC"/>
    <property type="match status" value="1"/>
</dbReference>
<dbReference type="InterPro" id="IPR013525">
    <property type="entry name" value="ABC2_TM"/>
</dbReference>
<dbReference type="GO" id="GO:0140359">
    <property type="term" value="F:ABC-type transporter activity"/>
    <property type="evidence" value="ECO:0007669"/>
    <property type="project" value="InterPro"/>
</dbReference>
<accession>A0A1V0B5Q5</accession>
<keyword evidence="4 9" id="KW-1003">Cell membrane</keyword>
<evidence type="ECO:0000256" key="7">
    <source>
        <dbReference type="ARBA" id="ARBA00023047"/>
    </source>
</evidence>
<dbReference type="Pfam" id="PF01061">
    <property type="entry name" value="ABC2_membrane"/>
    <property type="match status" value="1"/>
</dbReference>
<keyword evidence="8 9" id="KW-0472">Membrane</keyword>
<evidence type="ECO:0000256" key="5">
    <source>
        <dbReference type="ARBA" id="ARBA00022692"/>
    </source>
</evidence>
<name>A0A1V0B5Q5_9GAMM</name>
<evidence type="ECO:0000259" key="10">
    <source>
        <dbReference type="PROSITE" id="PS51012"/>
    </source>
</evidence>
<feature type="transmembrane region" description="Helical" evidence="9">
    <location>
        <begin position="31"/>
        <end position="53"/>
    </location>
</feature>
<sequence>MLYGFVKDLVRFKGMIFELARRDYQQQNQGSYLGFVWNYLQPLLYIGVLYGVFTLGFRQGAVLDGLPFGLYLLSGMVCWLYFAANLSSITGVISAYSFLVKKVDFRLSVLPFVKLLGSLLPHVVLIALLLVLASLSGYPPGVHSLQLLYYYLCMAALLIGLGWITSSTSLFVKDIRNAVGIVTQFGLWLTPIFWSIAQVPQQYQWIAKLNPVYYLVTGYRDSITGSHYFWQRPEEGLIFWSITLLLLALGTMVYRRLKPHFAEVV</sequence>
<reference evidence="11 12" key="1">
    <citation type="submission" date="2017-03" db="EMBL/GenBank/DDBJ databases">
        <title>Complete genome sequence of the novel DNRA strain Pseudomonas sp. S-6-2 isolated from Chinese polluted river sediment. Journal of Biotechnology.</title>
        <authorList>
            <person name="Li J."/>
            <person name="Xiang F."/>
            <person name="Wang L."/>
            <person name="Xi L."/>
            <person name="Liu J."/>
        </authorList>
    </citation>
    <scope>NUCLEOTIDE SEQUENCE [LARGE SCALE GENOMIC DNA]</scope>
    <source>
        <strain evidence="11 12">S-6-2</strain>
    </source>
</reference>
<protein>
    <recommendedName>
        <fullName evidence="9">Transport permease protein</fullName>
    </recommendedName>
</protein>
<dbReference type="InterPro" id="IPR047817">
    <property type="entry name" value="ABC2_TM_bact-type"/>
</dbReference>
<evidence type="ECO:0000313" key="12">
    <source>
        <dbReference type="Proteomes" id="UP000243488"/>
    </source>
</evidence>
<keyword evidence="3 9" id="KW-0813">Transport</keyword>
<comment type="similarity">
    <text evidence="2 9">Belongs to the ABC-2 integral membrane protein family.</text>
</comment>
<dbReference type="GO" id="GO:0015920">
    <property type="term" value="P:lipopolysaccharide transport"/>
    <property type="evidence" value="ECO:0007669"/>
    <property type="project" value="TreeGrafter"/>
</dbReference>
<evidence type="ECO:0000256" key="4">
    <source>
        <dbReference type="ARBA" id="ARBA00022475"/>
    </source>
</evidence>
<keyword evidence="6 9" id="KW-1133">Transmembrane helix</keyword>
<dbReference type="KEGG" id="ppha:BVH74_11145"/>
<proteinExistence type="inferred from homology"/>
<gene>
    <name evidence="11" type="ORF">BVH74_11145</name>
</gene>
<evidence type="ECO:0000256" key="1">
    <source>
        <dbReference type="ARBA" id="ARBA00004651"/>
    </source>
</evidence>
<keyword evidence="7" id="KW-0625">Polysaccharide transport</keyword>
<dbReference type="STRING" id="1931241.BVH74_11145"/>
<dbReference type="PROSITE" id="PS51012">
    <property type="entry name" value="ABC_TM2"/>
    <property type="match status" value="1"/>
</dbReference>
<evidence type="ECO:0000313" key="11">
    <source>
        <dbReference type="EMBL" id="AQZ95273.1"/>
    </source>
</evidence>
<feature type="domain" description="ABC transmembrane type-2" evidence="10">
    <location>
        <begin position="33"/>
        <end position="257"/>
    </location>
</feature>
<dbReference type="GO" id="GO:0015774">
    <property type="term" value="P:polysaccharide transport"/>
    <property type="evidence" value="ECO:0007669"/>
    <property type="project" value="UniProtKB-KW"/>
</dbReference>
<feature type="transmembrane region" description="Helical" evidence="9">
    <location>
        <begin position="112"/>
        <end position="135"/>
    </location>
</feature>
<dbReference type="GO" id="GO:0005886">
    <property type="term" value="C:plasma membrane"/>
    <property type="evidence" value="ECO:0007669"/>
    <property type="project" value="UniProtKB-SubCell"/>
</dbReference>
<organism evidence="11 12">
    <name type="scientific">Halopseudomonas phragmitis</name>
    <dbReference type="NCBI Taxonomy" id="1931241"/>
    <lineage>
        <taxon>Bacteria</taxon>
        <taxon>Pseudomonadati</taxon>
        <taxon>Pseudomonadota</taxon>
        <taxon>Gammaproteobacteria</taxon>
        <taxon>Pseudomonadales</taxon>
        <taxon>Pseudomonadaceae</taxon>
        <taxon>Halopseudomonas</taxon>
    </lineage>
</organism>
<dbReference type="PANTHER" id="PTHR30413">
    <property type="entry name" value="INNER MEMBRANE TRANSPORT PERMEASE"/>
    <property type="match status" value="1"/>
</dbReference>
<feature type="transmembrane region" description="Helical" evidence="9">
    <location>
        <begin position="178"/>
        <end position="197"/>
    </location>
</feature>
<keyword evidence="7" id="KW-0762">Sugar transport</keyword>
<dbReference type="EMBL" id="CP020100">
    <property type="protein sequence ID" value="AQZ95273.1"/>
    <property type="molecule type" value="Genomic_DNA"/>
</dbReference>
<comment type="subcellular location">
    <subcellularLocation>
        <location evidence="9">Cell inner membrane</location>
        <topology evidence="9">Multi-pass membrane protein</topology>
    </subcellularLocation>
    <subcellularLocation>
        <location evidence="1">Cell membrane</location>
        <topology evidence="1">Multi-pass membrane protein</topology>
    </subcellularLocation>
</comment>
<dbReference type="Proteomes" id="UP000243488">
    <property type="component" value="Chromosome"/>
</dbReference>